<dbReference type="InterPro" id="IPR050126">
    <property type="entry name" value="Ap4A_hydrolase"/>
</dbReference>
<dbReference type="STRING" id="991905.SL003B_3021"/>
<accession>F2IW59</accession>
<dbReference type="KEGG" id="pgv:SL003B_3021"/>
<name>F2IW59_POLGS</name>
<dbReference type="OrthoDB" id="9807890at2"/>
<protein>
    <submittedName>
        <fullName evidence="2">Serine/threonine protein phosphatase family protein</fullName>
    </submittedName>
</protein>
<dbReference type="GO" id="GO:0016791">
    <property type="term" value="F:phosphatase activity"/>
    <property type="evidence" value="ECO:0007669"/>
    <property type="project" value="TreeGrafter"/>
</dbReference>
<dbReference type="EMBL" id="CP002568">
    <property type="protein sequence ID" value="ADZ71444.1"/>
    <property type="molecule type" value="Genomic_DNA"/>
</dbReference>
<dbReference type="AlphaFoldDB" id="F2IW59"/>
<dbReference type="InterPro" id="IPR029052">
    <property type="entry name" value="Metallo-depent_PP-like"/>
</dbReference>
<reference evidence="2 3" key="1">
    <citation type="journal article" date="2011" name="J. Bacteriol.">
        <title>Complete genome sequence of Polymorphum gilvum SL003B-26A1T, a crude oil-degrading bacterium from oil-polluted saline soil.</title>
        <authorList>
            <person name="Li S.G."/>
            <person name="Tang Y.Q."/>
            <person name="Nie Y."/>
            <person name="Cai M."/>
            <person name="Wu X.L."/>
        </authorList>
    </citation>
    <scope>NUCLEOTIDE SEQUENCE [LARGE SCALE GENOMIC DNA]</scope>
    <source>
        <strain evidence="3">LMG 25793 / CGMCC 1.9160 / SL003B-26A1</strain>
    </source>
</reference>
<dbReference type="SUPFAM" id="SSF56300">
    <property type="entry name" value="Metallo-dependent phosphatases"/>
    <property type="match status" value="1"/>
</dbReference>
<dbReference type="PANTHER" id="PTHR42850:SF4">
    <property type="entry name" value="ZINC-DEPENDENT ENDOPOLYPHOSPHATASE"/>
    <property type="match status" value="1"/>
</dbReference>
<proteinExistence type="predicted"/>
<dbReference type="Proteomes" id="UP000008130">
    <property type="component" value="Chromosome"/>
</dbReference>
<sequence>MILRRFRRLLDDLQARTSGPLLPEGTRVYAVGDIHGRFDLLWRLAGAIEADLAARPVARVVEVYLGDYVDRGPDSARVVDWLSRPAAGGRERICLMGNHEHALLSFLADPGLFAQWRQFGGGETLISYGIDLPARADQADPERLRAALRAALPVSHLRFLRALPALHRIGGYAFVHAGVKPGVTLDAQVETDLLWIRQEFLDYPGDFGAVVVHGHTPQDTIDLKPNRINIDTGAYMTNRLTCAVLDADGVRFLQTTREGIVARAAGDL</sequence>
<organism evidence="2 3">
    <name type="scientific">Polymorphum gilvum (strain LMG 25793 / CGMCC 1.9160 / SL003B-26A1)</name>
    <dbReference type="NCBI Taxonomy" id="991905"/>
    <lineage>
        <taxon>Bacteria</taxon>
        <taxon>Pseudomonadati</taxon>
        <taxon>Pseudomonadota</taxon>
        <taxon>Alphaproteobacteria</taxon>
        <taxon>Rhodobacterales</taxon>
        <taxon>Paracoccaceae</taxon>
        <taxon>Polymorphum</taxon>
    </lineage>
</organism>
<dbReference type="HOGENOM" id="CLU_023125_4_1_5"/>
<dbReference type="GO" id="GO:0110154">
    <property type="term" value="P:RNA decapping"/>
    <property type="evidence" value="ECO:0007669"/>
    <property type="project" value="TreeGrafter"/>
</dbReference>
<dbReference type="GO" id="GO:0005737">
    <property type="term" value="C:cytoplasm"/>
    <property type="evidence" value="ECO:0007669"/>
    <property type="project" value="TreeGrafter"/>
</dbReference>
<dbReference type="PANTHER" id="PTHR42850">
    <property type="entry name" value="METALLOPHOSPHOESTERASE"/>
    <property type="match status" value="1"/>
</dbReference>
<dbReference type="GO" id="GO:0008803">
    <property type="term" value="F:bis(5'-nucleosyl)-tetraphosphatase (symmetrical) activity"/>
    <property type="evidence" value="ECO:0007669"/>
    <property type="project" value="TreeGrafter"/>
</dbReference>
<dbReference type="Pfam" id="PF00149">
    <property type="entry name" value="Metallophos"/>
    <property type="match status" value="1"/>
</dbReference>
<dbReference type="RefSeq" id="WP_013653757.1">
    <property type="nucleotide sequence ID" value="NC_015259.1"/>
</dbReference>
<evidence type="ECO:0000259" key="1">
    <source>
        <dbReference type="Pfam" id="PF00149"/>
    </source>
</evidence>
<feature type="domain" description="Calcineurin-like phosphoesterase" evidence="1">
    <location>
        <begin position="27"/>
        <end position="226"/>
    </location>
</feature>
<keyword evidence="3" id="KW-1185">Reference proteome</keyword>
<evidence type="ECO:0000313" key="2">
    <source>
        <dbReference type="EMBL" id="ADZ71444.1"/>
    </source>
</evidence>
<dbReference type="eggNOG" id="COG0639">
    <property type="taxonomic scope" value="Bacteria"/>
</dbReference>
<dbReference type="Gene3D" id="3.60.21.10">
    <property type="match status" value="1"/>
</dbReference>
<evidence type="ECO:0000313" key="3">
    <source>
        <dbReference type="Proteomes" id="UP000008130"/>
    </source>
</evidence>
<dbReference type="InterPro" id="IPR004843">
    <property type="entry name" value="Calcineurin-like_PHP"/>
</dbReference>
<gene>
    <name evidence="2" type="ordered locus">SL003B_3021</name>
</gene>